<dbReference type="InterPro" id="IPR058698">
    <property type="entry name" value="CUB_metazoa"/>
</dbReference>
<dbReference type="Proteomes" id="UP000318571">
    <property type="component" value="Chromosome 12"/>
</dbReference>
<dbReference type="EMBL" id="VCGU01000001">
    <property type="protein sequence ID" value="TRY81217.1"/>
    <property type="molecule type" value="Genomic_DNA"/>
</dbReference>
<evidence type="ECO:0000313" key="2">
    <source>
        <dbReference type="EMBL" id="TRY81217.1"/>
    </source>
</evidence>
<feature type="domain" description="CUB" evidence="1">
    <location>
        <begin position="124"/>
        <end position="186"/>
    </location>
</feature>
<sequence>IFVLQTHFQLRLDFEQFSISGPSTSTTVSGIQLAGVLGLDGATSETTSASQCTIDSFSALSPSGITPPTICGINSGTHMYVASSAICNDLVFVLGSSLEGGRIENRRWTIKVTQYSCNHPNIPPNGCTQYYFGATVGTVKTYNFDGGQHLANQNQNICIRRERGNCRICYTTEEESDFMTSGDDTKPIRQPFNIRFLSDGFEGKDEIDLGAMAGFKLTYIQSSRGCRPEPQ</sequence>
<accession>A0A553PU81</accession>
<name>A0A553PU81_TIGCA</name>
<comment type="caution">
    <text evidence="2">The sequence shown here is derived from an EMBL/GenBank/DDBJ whole genome shotgun (WGS) entry which is preliminary data.</text>
</comment>
<keyword evidence="3" id="KW-1185">Reference proteome</keyword>
<proteinExistence type="predicted"/>
<dbReference type="AlphaFoldDB" id="A0A553PU81"/>
<organism evidence="2 3">
    <name type="scientific">Tigriopus californicus</name>
    <name type="common">Marine copepod</name>
    <dbReference type="NCBI Taxonomy" id="6832"/>
    <lineage>
        <taxon>Eukaryota</taxon>
        <taxon>Metazoa</taxon>
        <taxon>Ecdysozoa</taxon>
        <taxon>Arthropoda</taxon>
        <taxon>Crustacea</taxon>
        <taxon>Multicrustacea</taxon>
        <taxon>Hexanauplia</taxon>
        <taxon>Copepoda</taxon>
        <taxon>Harpacticoida</taxon>
        <taxon>Harpacticidae</taxon>
        <taxon>Tigriopus</taxon>
    </lineage>
</organism>
<reference evidence="2 3" key="1">
    <citation type="journal article" date="2018" name="Nat. Ecol. Evol.">
        <title>Genomic signatures of mitonuclear coevolution across populations of Tigriopus californicus.</title>
        <authorList>
            <person name="Barreto F.S."/>
            <person name="Watson E.T."/>
            <person name="Lima T.G."/>
            <person name="Willett C.S."/>
            <person name="Edmands S."/>
            <person name="Li W."/>
            <person name="Burton R.S."/>
        </authorList>
    </citation>
    <scope>NUCLEOTIDE SEQUENCE [LARGE SCALE GENOMIC DNA]</scope>
    <source>
        <strain evidence="2 3">San Diego</strain>
    </source>
</reference>
<dbReference type="Pfam" id="PF26080">
    <property type="entry name" value="CUB_animal"/>
    <property type="match status" value="1"/>
</dbReference>
<feature type="non-terminal residue" evidence="2">
    <location>
        <position position="1"/>
    </location>
</feature>
<feature type="non-terminal residue" evidence="2">
    <location>
        <position position="231"/>
    </location>
</feature>
<dbReference type="STRING" id="6832.A0A553PU81"/>
<dbReference type="PANTHER" id="PTHR33236:SF5">
    <property type="entry name" value="CUB DOMAIN-CONTAINING PROTEIN"/>
    <property type="match status" value="1"/>
</dbReference>
<dbReference type="PANTHER" id="PTHR33236">
    <property type="entry name" value="INTRAFLAGELLAR TRANSPORT PROTEIN 122 FAMILY PROTEIN-RELATED"/>
    <property type="match status" value="1"/>
</dbReference>
<evidence type="ECO:0000313" key="3">
    <source>
        <dbReference type="Proteomes" id="UP000318571"/>
    </source>
</evidence>
<protein>
    <recommendedName>
        <fullName evidence="1">CUB domain-containing protein</fullName>
    </recommendedName>
</protein>
<evidence type="ECO:0000259" key="1">
    <source>
        <dbReference type="Pfam" id="PF26080"/>
    </source>
</evidence>
<gene>
    <name evidence="2" type="ORF">TCAL_15482</name>
</gene>